<dbReference type="PROSITE" id="PS50011">
    <property type="entry name" value="PROTEIN_KINASE_DOM"/>
    <property type="match status" value="1"/>
</dbReference>
<evidence type="ECO:0000259" key="2">
    <source>
        <dbReference type="PROSITE" id="PS50011"/>
    </source>
</evidence>
<gene>
    <name evidence="3" type="ORF">M9Y10_008830</name>
</gene>
<dbReference type="InterPro" id="IPR053235">
    <property type="entry name" value="Ser_Thr_kinase"/>
</dbReference>
<protein>
    <recommendedName>
        <fullName evidence="2">Protein kinase domain-containing protein</fullName>
    </recommendedName>
</protein>
<evidence type="ECO:0000256" key="1">
    <source>
        <dbReference type="PROSITE-ProRule" id="PRU10141"/>
    </source>
</evidence>
<keyword evidence="1" id="KW-0067">ATP-binding</keyword>
<organism evidence="3 4">
    <name type="scientific">Tritrichomonas musculus</name>
    <dbReference type="NCBI Taxonomy" id="1915356"/>
    <lineage>
        <taxon>Eukaryota</taxon>
        <taxon>Metamonada</taxon>
        <taxon>Parabasalia</taxon>
        <taxon>Tritrichomonadida</taxon>
        <taxon>Tritrichomonadidae</taxon>
        <taxon>Tritrichomonas</taxon>
    </lineage>
</organism>
<keyword evidence="4" id="KW-1185">Reference proteome</keyword>
<keyword evidence="1" id="KW-0547">Nucleotide-binding</keyword>
<dbReference type="Pfam" id="PF00069">
    <property type="entry name" value="Pkinase"/>
    <property type="match status" value="1"/>
</dbReference>
<dbReference type="InterPro" id="IPR017441">
    <property type="entry name" value="Protein_kinase_ATP_BS"/>
</dbReference>
<accession>A0ABR2IZZ9</accession>
<dbReference type="SUPFAM" id="SSF56112">
    <property type="entry name" value="Protein kinase-like (PK-like)"/>
    <property type="match status" value="1"/>
</dbReference>
<dbReference type="Gene3D" id="1.10.510.10">
    <property type="entry name" value="Transferase(Phosphotransferase) domain 1"/>
    <property type="match status" value="1"/>
</dbReference>
<feature type="binding site" evidence="1">
    <location>
        <position position="221"/>
    </location>
    <ligand>
        <name>ATP</name>
        <dbReference type="ChEBI" id="CHEBI:30616"/>
    </ligand>
</feature>
<evidence type="ECO:0000313" key="4">
    <source>
        <dbReference type="Proteomes" id="UP001470230"/>
    </source>
</evidence>
<dbReference type="PANTHER" id="PTHR24361">
    <property type="entry name" value="MITOGEN-ACTIVATED KINASE KINASE KINASE"/>
    <property type="match status" value="1"/>
</dbReference>
<dbReference type="CDD" id="cd00180">
    <property type="entry name" value="PKc"/>
    <property type="match status" value="1"/>
</dbReference>
<feature type="domain" description="Protein kinase" evidence="2">
    <location>
        <begin position="192"/>
        <end position="431"/>
    </location>
</feature>
<dbReference type="InterPro" id="IPR000719">
    <property type="entry name" value="Prot_kinase_dom"/>
</dbReference>
<reference evidence="3 4" key="1">
    <citation type="submission" date="2024-04" db="EMBL/GenBank/DDBJ databases">
        <title>Tritrichomonas musculus Genome.</title>
        <authorList>
            <person name="Alves-Ferreira E."/>
            <person name="Grigg M."/>
            <person name="Lorenzi H."/>
            <person name="Galac M."/>
        </authorList>
    </citation>
    <scope>NUCLEOTIDE SEQUENCE [LARGE SCALE GENOMIC DNA]</scope>
    <source>
        <strain evidence="3 4">EAF2021</strain>
    </source>
</reference>
<dbReference type="InterPro" id="IPR011009">
    <property type="entry name" value="Kinase-like_dom_sf"/>
</dbReference>
<proteinExistence type="predicted"/>
<evidence type="ECO:0000313" key="3">
    <source>
        <dbReference type="EMBL" id="KAK8870917.1"/>
    </source>
</evidence>
<dbReference type="Proteomes" id="UP001470230">
    <property type="component" value="Unassembled WGS sequence"/>
</dbReference>
<name>A0ABR2IZZ9_9EUKA</name>
<comment type="caution">
    <text evidence="3">The sequence shown here is derived from an EMBL/GenBank/DDBJ whole genome shotgun (WGS) entry which is preliminary data.</text>
</comment>
<dbReference type="PANTHER" id="PTHR24361:SF678">
    <property type="entry name" value="SPORULATION-SPECIFIC PROTEIN 1"/>
    <property type="match status" value="1"/>
</dbReference>
<dbReference type="PROSITE" id="PS00107">
    <property type="entry name" value="PROTEIN_KINASE_ATP"/>
    <property type="match status" value="1"/>
</dbReference>
<sequence length="452" mass="53935">MNLENSFNEFLSSFKKHDLNTKNEYLQNTFYKFDFIFFQDNIQFDDQISKFTNQAKIIIIDEYQEGNSSKYFFICFDYQLIIVKQFPDSDLSFLSKFIANQYDSEIYYLKNNPQPAMNVKSVDTIFIFEINNFSEKFPIINEKDDNSNNEQENGKFGCVTGFLIKKSHQNSRRKKENSKEAFNEEIYSKNDFILLREIGRGGFATVYLVYHIEKEEIFALKSPFNSDCESIELIERERSNYLNIRFPFIVKYFGYIEQENIKCLLLEFVEGKTLKNYDTNQLSYREKCNAIFELILTVQHIHSFGYICRDMHLENIIINDNKDAVLIDFDRVIKIEEQKTKDFALIDLPELELDENLTYKSDICLLGYVSYYILIGEKPRPIKQHELIYDLNDFPKKFLNEKLLFESCFYKNPEKRPDMNQMFRLLYHHFLSSIQEQGRKEQDLLKVFESNS</sequence>
<dbReference type="EMBL" id="JAPFFF010000014">
    <property type="protein sequence ID" value="KAK8870917.1"/>
    <property type="molecule type" value="Genomic_DNA"/>
</dbReference>